<gene>
    <name evidence="1" type="ORF">VCHENC02_3959</name>
</gene>
<sequence length="20" mass="2095">MTASSTKTGMVISNVRAINN</sequence>
<feature type="non-terminal residue" evidence="1">
    <location>
        <position position="20"/>
    </location>
</feature>
<accession>A0A454CV88</accession>
<organism evidence="1 2">
    <name type="scientific">Vibrio harveyi</name>
    <name type="common">Beneckea harveyi</name>
    <dbReference type="NCBI Taxonomy" id="669"/>
    <lineage>
        <taxon>Bacteria</taxon>
        <taxon>Pseudomonadati</taxon>
        <taxon>Pseudomonadota</taxon>
        <taxon>Gammaproteobacteria</taxon>
        <taxon>Vibrionales</taxon>
        <taxon>Vibrionaceae</taxon>
        <taxon>Vibrio</taxon>
    </lineage>
</organism>
<dbReference type="EMBL" id="AJSR01001701">
    <property type="protein sequence ID" value="EKM30303.1"/>
    <property type="molecule type" value="Genomic_DNA"/>
</dbReference>
<evidence type="ECO:0000313" key="1">
    <source>
        <dbReference type="EMBL" id="EKM30303.1"/>
    </source>
</evidence>
<reference evidence="1 2" key="1">
    <citation type="submission" date="2012-10" db="EMBL/GenBank/DDBJ databases">
        <title>Genome sequence of Vibrio Cholerae HENC-02.</title>
        <authorList>
            <person name="Eppinger M."/>
            <person name="Hasan N.A."/>
            <person name="Sengamalay N."/>
            <person name="Hine E."/>
            <person name="Su Q."/>
            <person name="Daugherty S.C."/>
            <person name="Young S."/>
            <person name="Sadzewicz L."/>
            <person name="Tallon L."/>
            <person name="Cebula T.A."/>
            <person name="Ravel J."/>
            <person name="Colwell R.R."/>
        </authorList>
    </citation>
    <scope>NUCLEOTIDE SEQUENCE [LARGE SCALE GENOMIC DNA]</scope>
    <source>
        <strain evidence="1 2">HENC-02</strain>
    </source>
</reference>
<name>A0A454CV88_VIBHA</name>
<comment type="caution">
    <text evidence="1">The sequence shown here is derived from an EMBL/GenBank/DDBJ whole genome shotgun (WGS) entry which is preliminary data.</text>
</comment>
<evidence type="ECO:0000313" key="2">
    <source>
        <dbReference type="Proteomes" id="UP000008367"/>
    </source>
</evidence>
<proteinExistence type="predicted"/>
<protein>
    <submittedName>
        <fullName evidence="1">Uncharacterized protein</fullName>
    </submittedName>
</protein>
<dbReference type="AlphaFoldDB" id="A0A454CV88"/>
<dbReference type="Proteomes" id="UP000008367">
    <property type="component" value="Unassembled WGS sequence"/>
</dbReference>